<dbReference type="OrthoDB" id="6359816at2759"/>
<keyword evidence="1" id="KW-0812">Transmembrane</keyword>
<evidence type="ECO:0000256" key="1">
    <source>
        <dbReference type="SAM" id="Phobius"/>
    </source>
</evidence>
<dbReference type="AlphaFoldDB" id="A0A8K0W6W9"/>
<comment type="caution">
    <text evidence="2">The sequence shown here is derived from an EMBL/GenBank/DDBJ whole genome shotgun (WGS) entry which is preliminary data.</text>
</comment>
<evidence type="ECO:0000313" key="2">
    <source>
        <dbReference type="EMBL" id="KAH7232968.1"/>
    </source>
</evidence>
<feature type="transmembrane region" description="Helical" evidence="1">
    <location>
        <begin position="79"/>
        <end position="97"/>
    </location>
</feature>
<dbReference type="Proteomes" id="UP000813427">
    <property type="component" value="Unassembled WGS sequence"/>
</dbReference>
<sequence>MYRKGYFTPYNISRAIKYIIRCNYTSNLLNIRNPNLLDRAVIIYSHSPVFYIAYTRKLKEIIKFFYTSNYIKKSKEEDIGIDIILILLIYMAMFTLADKYNIKELKVLLVNKYLEYLAKNLNVSNFLLLIHKVYNSISPSIRGLCNCTLAFTREKLLRFLSLSNAKEKSNKVTTNSPEFIKELLYYFIDYWLLGYYGNYSGYK</sequence>
<dbReference type="EMBL" id="JAGPXF010000008">
    <property type="protein sequence ID" value="KAH7232968.1"/>
    <property type="molecule type" value="Genomic_DNA"/>
</dbReference>
<keyword evidence="1" id="KW-0472">Membrane</keyword>
<proteinExistence type="predicted"/>
<accession>A0A8K0W6W9</accession>
<organism evidence="2 3">
    <name type="scientific">Fusarium tricinctum</name>
    <dbReference type="NCBI Taxonomy" id="61284"/>
    <lineage>
        <taxon>Eukaryota</taxon>
        <taxon>Fungi</taxon>
        <taxon>Dikarya</taxon>
        <taxon>Ascomycota</taxon>
        <taxon>Pezizomycotina</taxon>
        <taxon>Sordariomycetes</taxon>
        <taxon>Hypocreomycetidae</taxon>
        <taxon>Hypocreales</taxon>
        <taxon>Nectriaceae</taxon>
        <taxon>Fusarium</taxon>
        <taxon>Fusarium tricinctum species complex</taxon>
    </lineage>
</organism>
<protein>
    <submittedName>
        <fullName evidence="2">Uncharacterized protein</fullName>
    </submittedName>
</protein>
<reference evidence="2" key="1">
    <citation type="journal article" date="2021" name="Nat. Commun.">
        <title>Genetic determinants of endophytism in the Arabidopsis root mycobiome.</title>
        <authorList>
            <person name="Mesny F."/>
            <person name="Miyauchi S."/>
            <person name="Thiergart T."/>
            <person name="Pickel B."/>
            <person name="Atanasova L."/>
            <person name="Karlsson M."/>
            <person name="Huettel B."/>
            <person name="Barry K.W."/>
            <person name="Haridas S."/>
            <person name="Chen C."/>
            <person name="Bauer D."/>
            <person name="Andreopoulos W."/>
            <person name="Pangilinan J."/>
            <person name="LaButti K."/>
            <person name="Riley R."/>
            <person name="Lipzen A."/>
            <person name="Clum A."/>
            <person name="Drula E."/>
            <person name="Henrissat B."/>
            <person name="Kohler A."/>
            <person name="Grigoriev I.V."/>
            <person name="Martin F.M."/>
            <person name="Hacquard S."/>
        </authorList>
    </citation>
    <scope>NUCLEOTIDE SEQUENCE</scope>
    <source>
        <strain evidence="2">MPI-SDFR-AT-0068</strain>
    </source>
</reference>
<evidence type="ECO:0000313" key="3">
    <source>
        <dbReference type="Proteomes" id="UP000813427"/>
    </source>
</evidence>
<keyword evidence="3" id="KW-1185">Reference proteome</keyword>
<keyword evidence="1" id="KW-1133">Transmembrane helix</keyword>
<gene>
    <name evidence="2" type="ORF">BKA59DRAFT_496961</name>
</gene>
<name>A0A8K0W6W9_9HYPO</name>